<evidence type="ECO:0000313" key="8">
    <source>
        <dbReference type="EMBL" id="MEA5673095.1"/>
    </source>
</evidence>
<accession>A0ABU5VM39</accession>
<dbReference type="PROSITE" id="PS52053">
    <property type="entry name" value="NEL"/>
    <property type="match status" value="1"/>
</dbReference>
<keyword evidence="6" id="KW-0964">Secreted</keyword>
<evidence type="ECO:0000256" key="3">
    <source>
        <dbReference type="ARBA" id="ARBA00022614"/>
    </source>
</evidence>
<comment type="catalytic activity">
    <reaction evidence="1">
        <text>S-ubiquitinyl-[E2 ubiquitin-conjugating enzyme]-L-cysteine + [acceptor protein]-L-lysine = [E2 ubiquitin-conjugating enzyme]-L-cysteine + N(6)-ubiquitinyl-[acceptor protein]-L-lysine.</text>
        <dbReference type="EC" id="2.3.2.27"/>
    </reaction>
</comment>
<dbReference type="SUPFAM" id="SSF52058">
    <property type="entry name" value="L domain-like"/>
    <property type="match status" value="1"/>
</dbReference>
<keyword evidence="3" id="KW-0433">Leucine-rich repeat</keyword>
<keyword evidence="6" id="KW-0832">Ubl conjugation</keyword>
<evidence type="ECO:0000256" key="1">
    <source>
        <dbReference type="ARBA" id="ARBA00000900"/>
    </source>
</evidence>
<keyword evidence="6" id="KW-0808">Transferase</keyword>
<evidence type="ECO:0000256" key="2">
    <source>
        <dbReference type="ARBA" id="ARBA00012483"/>
    </source>
</evidence>
<keyword evidence="5" id="KW-0843">Virulence</keyword>
<comment type="caution">
    <text evidence="8">The sequence shown here is derived from an EMBL/GenBank/DDBJ whole genome shotgun (WGS) entry which is preliminary data.</text>
</comment>
<gene>
    <name evidence="8" type="ORF">VA602_17330</name>
</gene>
<dbReference type="EC" id="2.3.2.27" evidence="2"/>
<dbReference type="InterPro" id="IPR046673">
    <property type="entry name" value="ToxA_N"/>
</dbReference>
<keyword evidence="4" id="KW-0677">Repeat</keyword>
<keyword evidence="6" id="KW-0833">Ubl conjugation pathway</keyword>
<dbReference type="InterPro" id="IPR001611">
    <property type="entry name" value="Leu-rich_rpt"/>
</dbReference>
<dbReference type="PROSITE" id="PS51450">
    <property type="entry name" value="LRR"/>
    <property type="match status" value="1"/>
</dbReference>
<dbReference type="SMART" id="SM00369">
    <property type="entry name" value="LRR_TYP"/>
    <property type="match status" value="5"/>
</dbReference>
<dbReference type="InterPro" id="IPR032675">
    <property type="entry name" value="LRR_dom_sf"/>
</dbReference>
<keyword evidence="9" id="KW-1185">Reference proteome</keyword>
<dbReference type="Gene3D" id="3.80.10.10">
    <property type="entry name" value="Ribonuclease Inhibitor"/>
    <property type="match status" value="1"/>
</dbReference>
<dbReference type="RefSeq" id="WP_323453801.1">
    <property type="nucleotide sequence ID" value="NZ_JAYFUI010000180.1"/>
</dbReference>
<dbReference type="PANTHER" id="PTHR48051">
    <property type="match status" value="1"/>
</dbReference>
<comment type="PTM">
    <text evidence="6">Ubiquitinated in the presence of host E1 ubiquitin-activating enzyme, E2 ubiquitin-conjugating enzyme and ubiquitin.</text>
</comment>
<sequence>MTTPLAAPKADLVDEFIGENLPDWLSKAQPAQIKALRDGFAAHRQTEQGLATALLRLVPLQAFALPLLQLTLERDLGLKIDLLSVLWRERWTKFSLPGNQAFNTYQSHHPALYHLLQNFPDDAEFGEGTGFVAEQSDDRNAPALFTDAKGVARACNRLDIGKRYQAHLAEVFDSSTVALLAEDKRQRFDLAIEIAALKKSLVRADLDLLRLVSAGKPAGHASYDIVRVRQLALLGHPLEGALTVELANVWPRGVRASLRVQAVLLYLPDQPLCRFDSWHALQDALVKRLQNPANQAKLIERMALKDRASCLQRLSVRLKDAKPDLEPEGEVLAGNVFVALADGQVNRLRSDARYLAVPTQDANTERKWAKLRALESVGETFVQLGGVLVPALNAMLIGAQVVQVLGEVFEGVDDWARGHQHEALEHLLGVVESVAVNVALAGAGHFVARAFSRSAFVDQLVPVSNQAGTHRLWHEDLSPFREQALPSGAVLGENGLYSDGVNHWWQQEGYFHSVHQPDNSGEWQLRRTDGRAGFGPTLFGNGEGAWHLAWQRPGEWQGARTLLTHLWPRAAELDDVGITQVLRISGMDEAALRGLAVERRPLPAVLRDTLLRFTASTRIDRFFNALEQDIAHGADSSLFDYCLEQLMDPALDGSELAGQMIDDAPRLRHALMALLSTPEVPEGADLSLIRRDFPGLPEAYALDLLSQENAVLVEQMNSRNRVPLALAEQAREALQSARVARAIEALVLGNSYSNDLPELVFGLLRRHAGWPMRINFEVREGSAFGRLTSRLFPSSTAGELWTLVWEEGGVRVYQDGLEAVDAPESPLDLFASLLAFLPDEHLDRLGWSGEAGATVMRQDLLSWLPARRDKVISLLGMSEIRPSFRPGRRMPDGRYGYPLSGRASAGSSAARTLRDRVRALYPGFSDWQVETYVELLENSPGSAFTNLLSEELEFRSLNRALRTWVQDPPLASARSARQLLADELLRSWRIEGPIVRGGNNEPGMRLSLIGVPVGELPVLPAGTNFRHVLELNLINLGLSAVPAGFLRHFGHLRSLNLSNNMLSELPGEMHLLTSLRTLNLSRNQLQMDATAYSALEGLQRLRILNLSRNPLQTFSLSLRPLQRLYELELRMTQLSVFPADLVQAELLEYIDLRDNGISELPDALLQAPLSVRQALRLEGNPLPGDYAERLSGHVPSQAVPSSFNARESWLEHLEEGERERRAAQWDRLSEEEGSEELFALLGRLVQSSDFRLARTDLEQRVWALLDGIELDTRLREDIFNFAANPTTCVDSVASCFSALQVRAFIANGLRDVPAAQAQSTRLMLGRRLFRLDRVEQYARDDMVQRVENGAGVDEVEVSLAYRVGLARELDLPGQARSLQFETIAGVTRADLDAVVARVREAEAGDELAQFISERDFWLDYLRETEPAQFAAIEAPSDEQMSALDERRDELADLEYVTEAKALKQSREADLQALALRLTRDALDAGR</sequence>
<evidence type="ECO:0000256" key="6">
    <source>
        <dbReference type="PROSITE-ProRule" id="PRU01398"/>
    </source>
</evidence>
<dbReference type="PANTHER" id="PTHR48051:SF46">
    <property type="entry name" value="LEUCINE RICH REPEAT-CONTAINING DOMAIN PROTEIN"/>
    <property type="match status" value="1"/>
</dbReference>
<dbReference type="EMBL" id="JAYFUI010000180">
    <property type="protein sequence ID" value="MEA5673095.1"/>
    <property type="molecule type" value="Genomic_DNA"/>
</dbReference>
<reference evidence="8 9" key="1">
    <citation type="submission" date="2023-12" db="EMBL/GenBank/DDBJ databases">
        <title>Pseudomonas machongensis sp. nov., isolated from wilted pepper plants (Capsicum annuum).</title>
        <authorList>
            <person name="Qiu M."/>
            <person name="Li Y."/>
            <person name="Liu Q."/>
            <person name="Zhang X."/>
            <person name="Huang Y."/>
            <person name="Guo R."/>
            <person name="Hu M."/>
            <person name="Zhou J."/>
            <person name="Zhou X."/>
        </authorList>
    </citation>
    <scope>NUCLEOTIDE SEQUENCE [LARGE SCALE GENOMIC DNA]</scope>
    <source>
        <strain evidence="8 9">MH2</strain>
    </source>
</reference>
<protein>
    <recommendedName>
        <fullName evidence="2">RING-type E3 ubiquitin transferase</fullName>
        <ecNumber evidence="2">2.3.2.27</ecNumber>
    </recommendedName>
</protein>
<dbReference type="Proteomes" id="UP001302573">
    <property type="component" value="Unassembled WGS sequence"/>
</dbReference>
<evidence type="ECO:0000256" key="4">
    <source>
        <dbReference type="ARBA" id="ARBA00022737"/>
    </source>
</evidence>
<dbReference type="Gene3D" id="1.20.58.360">
    <property type="entry name" value="Shigella T3SS effector IpaH defines"/>
    <property type="match status" value="1"/>
</dbReference>
<comment type="similarity">
    <text evidence="6">Belongs to the LRR-containing bacterial E3 ligase family.</text>
</comment>
<dbReference type="InterPro" id="IPR029487">
    <property type="entry name" value="NEL_dom"/>
</dbReference>
<dbReference type="InterPro" id="IPR003591">
    <property type="entry name" value="Leu-rich_rpt_typical-subtyp"/>
</dbReference>
<feature type="active site" description="Glycyl thioester intermediate" evidence="6">
    <location>
        <position position="1288"/>
    </location>
</feature>
<proteinExistence type="inferred from homology"/>
<keyword evidence="6" id="KW-1035">Host cytoplasm</keyword>
<dbReference type="Pfam" id="PF20178">
    <property type="entry name" value="ToxA_N"/>
    <property type="match status" value="1"/>
</dbReference>
<dbReference type="Pfam" id="PF14496">
    <property type="entry name" value="NEL"/>
    <property type="match status" value="1"/>
</dbReference>
<evidence type="ECO:0000259" key="7">
    <source>
        <dbReference type="PROSITE" id="PS52053"/>
    </source>
</evidence>
<dbReference type="InterPro" id="IPR050216">
    <property type="entry name" value="LRR_domain-containing"/>
</dbReference>
<name>A0ABU5VM39_9PSED</name>
<evidence type="ECO:0000256" key="5">
    <source>
        <dbReference type="ARBA" id="ARBA00023026"/>
    </source>
</evidence>
<feature type="domain" description="NEL" evidence="7">
    <location>
        <begin position="1201"/>
        <end position="1486"/>
    </location>
</feature>
<dbReference type="Pfam" id="PF13855">
    <property type="entry name" value="LRR_8"/>
    <property type="match status" value="1"/>
</dbReference>
<evidence type="ECO:0000313" key="9">
    <source>
        <dbReference type="Proteomes" id="UP001302573"/>
    </source>
</evidence>
<organism evidence="8 9">
    <name type="scientific">Pseudomonas machongensis</name>
    <dbReference type="NCBI Taxonomy" id="3110229"/>
    <lineage>
        <taxon>Bacteria</taxon>
        <taxon>Pseudomonadati</taxon>
        <taxon>Pseudomonadota</taxon>
        <taxon>Gammaproteobacteria</taxon>
        <taxon>Pseudomonadales</taxon>
        <taxon>Pseudomonadaceae</taxon>
        <taxon>Pseudomonas</taxon>
    </lineage>
</organism>